<accession>A0A1E3Q6T4</accession>
<sequence length="136" mass="15353">MYHNCSTLSQPTLKIYNGPYYSNRPTAATPSAPSSAPYNLYVGMVLDSVDNAREVVKAYAIQHNFALKNGLVKNKDTTLLLLCKCALKTFNSRKLPLQKGVIGDNNLVRQKDARSMLCDCPWRDTSWKVLIRCRIR</sequence>
<dbReference type="EMBL" id="KV454293">
    <property type="protein sequence ID" value="ODQ73409.1"/>
    <property type="molecule type" value="Genomic_DNA"/>
</dbReference>
<dbReference type="Proteomes" id="UP000094385">
    <property type="component" value="Unassembled WGS sequence"/>
</dbReference>
<protein>
    <submittedName>
        <fullName evidence="1">Uncharacterized protein</fullName>
    </submittedName>
</protein>
<evidence type="ECO:0000313" key="1">
    <source>
        <dbReference type="EMBL" id="ODQ73409.1"/>
    </source>
</evidence>
<gene>
    <name evidence="1" type="ORF">LIPSTDRAFT_260435</name>
</gene>
<evidence type="ECO:0000313" key="2">
    <source>
        <dbReference type="Proteomes" id="UP000094385"/>
    </source>
</evidence>
<reference evidence="1 2" key="1">
    <citation type="journal article" date="2016" name="Proc. Natl. Acad. Sci. U.S.A.">
        <title>Comparative genomics of biotechnologically important yeasts.</title>
        <authorList>
            <person name="Riley R."/>
            <person name="Haridas S."/>
            <person name="Wolfe K.H."/>
            <person name="Lopes M.R."/>
            <person name="Hittinger C.T."/>
            <person name="Goeker M."/>
            <person name="Salamov A.A."/>
            <person name="Wisecaver J.H."/>
            <person name="Long T.M."/>
            <person name="Calvey C.H."/>
            <person name="Aerts A.L."/>
            <person name="Barry K.W."/>
            <person name="Choi C."/>
            <person name="Clum A."/>
            <person name="Coughlan A.Y."/>
            <person name="Deshpande S."/>
            <person name="Douglass A.P."/>
            <person name="Hanson S.J."/>
            <person name="Klenk H.-P."/>
            <person name="LaButti K.M."/>
            <person name="Lapidus A."/>
            <person name="Lindquist E.A."/>
            <person name="Lipzen A.M."/>
            <person name="Meier-Kolthoff J.P."/>
            <person name="Ohm R.A."/>
            <person name="Otillar R.P."/>
            <person name="Pangilinan J.L."/>
            <person name="Peng Y."/>
            <person name="Rokas A."/>
            <person name="Rosa C.A."/>
            <person name="Scheuner C."/>
            <person name="Sibirny A.A."/>
            <person name="Slot J.C."/>
            <person name="Stielow J.B."/>
            <person name="Sun H."/>
            <person name="Kurtzman C.P."/>
            <person name="Blackwell M."/>
            <person name="Grigoriev I.V."/>
            <person name="Jeffries T.W."/>
        </authorList>
    </citation>
    <scope>NUCLEOTIDE SEQUENCE [LARGE SCALE GENOMIC DNA]</scope>
    <source>
        <strain evidence="1 2">NRRL Y-11557</strain>
    </source>
</reference>
<keyword evidence="2" id="KW-1185">Reference proteome</keyword>
<organism evidence="1 2">
    <name type="scientific">Lipomyces starkeyi NRRL Y-11557</name>
    <dbReference type="NCBI Taxonomy" id="675824"/>
    <lineage>
        <taxon>Eukaryota</taxon>
        <taxon>Fungi</taxon>
        <taxon>Dikarya</taxon>
        <taxon>Ascomycota</taxon>
        <taxon>Saccharomycotina</taxon>
        <taxon>Lipomycetes</taxon>
        <taxon>Lipomycetales</taxon>
        <taxon>Lipomycetaceae</taxon>
        <taxon>Lipomyces</taxon>
    </lineage>
</organism>
<dbReference type="AlphaFoldDB" id="A0A1E3Q6T4"/>
<proteinExistence type="predicted"/>
<name>A0A1E3Q6T4_LIPST</name>